<feature type="domain" description="PDZ" evidence="6">
    <location>
        <begin position="424"/>
        <end position="510"/>
    </location>
</feature>
<gene>
    <name evidence="7" type="ORF">GCM10022202_07890</name>
</gene>
<feature type="compositionally biased region" description="Pro residues" evidence="4">
    <location>
        <begin position="59"/>
        <end position="68"/>
    </location>
</feature>
<keyword evidence="5" id="KW-0812">Transmembrane</keyword>
<evidence type="ECO:0000256" key="2">
    <source>
        <dbReference type="ARBA" id="ARBA00022670"/>
    </source>
</evidence>
<evidence type="ECO:0000313" key="8">
    <source>
        <dbReference type="Proteomes" id="UP001410795"/>
    </source>
</evidence>
<dbReference type="SUPFAM" id="SSF50494">
    <property type="entry name" value="Trypsin-like serine proteases"/>
    <property type="match status" value="1"/>
</dbReference>
<evidence type="ECO:0000256" key="4">
    <source>
        <dbReference type="SAM" id="MobiDB-lite"/>
    </source>
</evidence>
<dbReference type="InterPro" id="IPR001478">
    <property type="entry name" value="PDZ"/>
</dbReference>
<feature type="region of interest" description="Disordered" evidence="4">
    <location>
        <begin position="322"/>
        <end position="353"/>
    </location>
</feature>
<keyword evidence="3" id="KW-0378">Hydrolase</keyword>
<comment type="caution">
    <text evidence="7">The sequence shown here is derived from an EMBL/GenBank/DDBJ whole genome shotgun (WGS) entry which is preliminary data.</text>
</comment>
<dbReference type="SUPFAM" id="SSF50156">
    <property type="entry name" value="PDZ domain-like"/>
    <property type="match status" value="1"/>
</dbReference>
<accession>A0ABP7B638</accession>
<sequence>MDTHRSDENLDPQEPAASTPETPAAETSAAETSVPEAPTTASPASTPPQAPAGDVPPGMYIPPRPPIPGAASQGFAAPSAPQTSGHPYAGAAPGHAFGPAAYGAQQTQATEPLPYDTRIAPVEEKPERRKSGAGRVAALLVAAALVGGAAGLGGSFAGTQLFGSGTTTSAASGPSSITVNNPGSVNEATAVATQVLPSVVTIDVSGGSEAGSGSGVVLSEDGYVVTNTHVVTLGGATADPEIRVTTSDGHIYQAEVVGTDPTYDLAVIKLVDAEGLTPIEFADSSQLNVGDTTAAVGAPLGLSNTVTTGIVSALNRSIEIASSAAPESGDDAEQTPEEEQQSPFRFDNGQEEQSVPNESISIAVIQTDAAINHGNSGGALVDSQGRLIGINVAIASSGDSEESGSIGVGFAIPSNVVQRVSDELINDGEATHGLLGASVQPASVDSDATTAGALIAEVTSGGAAEKAGLREGDIVTEFNGVRIGSAVDLTAQVRAAAGGSDATLTYVRDGSEQTIDVTLGDLGQ</sequence>
<evidence type="ECO:0000256" key="5">
    <source>
        <dbReference type="SAM" id="Phobius"/>
    </source>
</evidence>
<dbReference type="Gene3D" id="2.30.42.10">
    <property type="match status" value="1"/>
</dbReference>
<dbReference type="RefSeq" id="WP_221855858.1">
    <property type="nucleotide sequence ID" value="NZ_BAAAYV010000005.1"/>
</dbReference>
<evidence type="ECO:0000256" key="3">
    <source>
        <dbReference type="ARBA" id="ARBA00022801"/>
    </source>
</evidence>
<dbReference type="InterPro" id="IPR043504">
    <property type="entry name" value="Peptidase_S1_PA_chymotrypsin"/>
</dbReference>
<dbReference type="SMART" id="SM00228">
    <property type="entry name" value="PDZ"/>
    <property type="match status" value="1"/>
</dbReference>
<feature type="transmembrane region" description="Helical" evidence="5">
    <location>
        <begin position="136"/>
        <end position="157"/>
    </location>
</feature>
<dbReference type="PANTHER" id="PTHR43343">
    <property type="entry name" value="PEPTIDASE S12"/>
    <property type="match status" value="1"/>
</dbReference>
<dbReference type="PROSITE" id="PS50106">
    <property type="entry name" value="PDZ"/>
    <property type="match status" value="1"/>
</dbReference>
<keyword evidence="8" id="KW-1185">Reference proteome</keyword>
<dbReference type="PRINTS" id="PR00834">
    <property type="entry name" value="PROTEASES2C"/>
</dbReference>
<dbReference type="Pfam" id="PF13365">
    <property type="entry name" value="Trypsin_2"/>
    <property type="match status" value="1"/>
</dbReference>
<dbReference type="PANTHER" id="PTHR43343:SF3">
    <property type="entry name" value="PROTEASE DO-LIKE 8, CHLOROPLASTIC"/>
    <property type="match status" value="1"/>
</dbReference>
<evidence type="ECO:0000313" key="7">
    <source>
        <dbReference type="EMBL" id="GAA3650671.1"/>
    </source>
</evidence>
<dbReference type="Pfam" id="PF13180">
    <property type="entry name" value="PDZ_2"/>
    <property type="match status" value="1"/>
</dbReference>
<keyword evidence="5" id="KW-1133">Transmembrane helix</keyword>
<feature type="compositionally biased region" description="Low complexity" evidence="4">
    <location>
        <begin position="14"/>
        <end position="44"/>
    </location>
</feature>
<feature type="region of interest" description="Disordered" evidence="4">
    <location>
        <begin position="1"/>
        <end position="92"/>
    </location>
</feature>
<reference evidence="8" key="1">
    <citation type="journal article" date="2019" name="Int. J. Syst. Evol. Microbiol.">
        <title>The Global Catalogue of Microorganisms (GCM) 10K type strain sequencing project: providing services to taxonomists for standard genome sequencing and annotation.</title>
        <authorList>
            <consortium name="The Broad Institute Genomics Platform"/>
            <consortium name="The Broad Institute Genome Sequencing Center for Infectious Disease"/>
            <person name="Wu L."/>
            <person name="Ma J."/>
        </authorList>
    </citation>
    <scope>NUCLEOTIDE SEQUENCE [LARGE SCALE GENOMIC DNA]</scope>
    <source>
        <strain evidence="8">JCM 16546</strain>
    </source>
</reference>
<dbReference type="Proteomes" id="UP001410795">
    <property type="component" value="Unassembled WGS sequence"/>
</dbReference>
<keyword evidence="2" id="KW-0645">Protease</keyword>
<name>A0ABP7B638_9MICO</name>
<protein>
    <submittedName>
        <fullName evidence="7">Trypsin-like peptidase domain-containing protein</fullName>
    </submittedName>
</protein>
<dbReference type="InterPro" id="IPR036034">
    <property type="entry name" value="PDZ_sf"/>
</dbReference>
<dbReference type="EMBL" id="BAAAYV010000005">
    <property type="protein sequence ID" value="GAA3650671.1"/>
    <property type="molecule type" value="Genomic_DNA"/>
</dbReference>
<dbReference type="InterPro" id="IPR009003">
    <property type="entry name" value="Peptidase_S1_PA"/>
</dbReference>
<dbReference type="InterPro" id="IPR001940">
    <property type="entry name" value="Peptidase_S1C"/>
</dbReference>
<organism evidence="7 8">
    <name type="scientific">Microbacterium marinilacus</name>
    <dbReference type="NCBI Taxonomy" id="415209"/>
    <lineage>
        <taxon>Bacteria</taxon>
        <taxon>Bacillati</taxon>
        <taxon>Actinomycetota</taxon>
        <taxon>Actinomycetes</taxon>
        <taxon>Micrococcales</taxon>
        <taxon>Microbacteriaceae</taxon>
        <taxon>Microbacterium</taxon>
    </lineage>
</organism>
<evidence type="ECO:0000259" key="6">
    <source>
        <dbReference type="PROSITE" id="PS50106"/>
    </source>
</evidence>
<dbReference type="InterPro" id="IPR051201">
    <property type="entry name" value="Chloro_Bact_Ser_Proteases"/>
</dbReference>
<evidence type="ECO:0000256" key="1">
    <source>
        <dbReference type="ARBA" id="ARBA00010541"/>
    </source>
</evidence>
<dbReference type="Gene3D" id="2.40.10.10">
    <property type="entry name" value="Trypsin-like serine proteases"/>
    <property type="match status" value="2"/>
</dbReference>
<proteinExistence type="inferred from homology"/>
<comment type="similarity">
    <text evidence="1">Belongs to the peptidase S1C family.</text>
</comment>
<keyword evidence="5" id="KW-0472">Membrane</keyword>
<feature type="compositionally biased region" description="Acidic residues" evidence="4">
    <location>
        <begin position="328"/>
        <end position="340"/>
    </location>
</feature>